<reference evidence="4" key="1">
    <citation type="journal article" name="BMC Genomics">
        <title>Long-read sequencing and de novo genome assembly of marine medaka (Oryzias melastigma).</title>
        <authorList>
            <person name="Liang P."/>
            <person name="Saqib H.S.A."/>
            <person name="Ni X."/>
            <person name="Shen Y."/>
        </authorList>
    </citation>
    <scope>NUCLEOTIDE SEQUENCE</scope>
    <source>
        <strain evidence="4">Bigg-433</strain>
    </source>
</reference>
<dbReference type="GO" id="GO:0008270">
    <property type="term" value="F:zinc ion binding"/>
    <property type="evidence" value="ECO:0007669"/>
    <property type="project" value="UniProtKB-KW"/>
</dbReference>
<accession>A0A834CXA0</accession>
<keyword evidence="1" id="KW-0863">Zinc-finger</keyword>
<keyword evidence="1" id="KW-0862">Zinc</keyword>
<evidence type="ECO:0000259" key="3">
    <source>
        <dbReference type="PROSITE" id="PS50157"/>
    </source>
</evidence>
<protein>
    <submittedName>
        <fullName evidence="4">Zinc finger protein 414</fullName>
    </submittedName>
</protein>
<evidence type="ECO:0000256" key="2">
    <source>
        <dbReference type="SAM" id="MobiDB-lite"/>
    </source>
</evidence>
<dbReference type="InterPro" id="IPR031799">
    <property type="entry name" value="Znf-C2H2_ribbon"/>
</dbReference>
<dbReference type="PANTHER" id="PTHR21695:SF0">
    <property type="entry name" value="ZINC FINGER PROTEIN 414"/>
    <property type="match status" value="1"/>
</dbReference>
<dbReference type="PANTHER" id="PTHR21695">
    <property type="entry name" value="ZINC FINGER PROTEIN 414"/>
    <property type="match status" value="1"/>
</dbReference>
<feature type="compositionally biased region" description="Low complexity" evidence="2">
    <location>
        <begin position="139"/>
        <end position="153"/>
    </location>
</feature>
<gene>
    <name evidence="4" type="ORF">FQA47_017517</name>
</gene>
<dbReference type="PROSITE" id="PS50157">
    <property type="entry name" value="ZINC_FINGER_C2H2_2"/>
    <property type="match status" value="2"/>
</dbReference>
<dbReference type="Pfam" id="PF15909">
    <property type="entry name" value="zf-C2H2_8"/>
    <property type="match status" value="1"/>
</dbReference>
<dbReference type="InterPro" id="IPR013087">
    <property type="entry name" value="Znf_C2H2_type"/>
</dbReference>
<dbReference type="AlphaFoldDB" id="A0A834CXA0"/>
<feature type="domain" description="C2H2-type" evidence="3">
    <location>
        <begin position="59"/>
        <end position="88"/>
    </location>
</feature>
<feature type="compositionally biased region" description="Polar residues" evidence="2">
    <location>
        <begin position="221"/>
        <end position="235"/>
    </location>
</feature>
<dbReference type="PROSITE" id="PS00028">
    <property type="entry name" value="ZINC_FINGER_C2H2_1"/>
    <property type="match status" value="2"/>
</dbReference>
<dbReference type="EMBL" id="WKFB01000156">
    <property type="protein sequence ID" value="KAF6733523.1"/>
    <property type="molecule type" value="Genomic_DNA"/>
</dbReference>
<evidence type="ECO:0000313" key="4">
    <source>
        <dbReference type="EMBL" id="KAF6733523.1"/>
    </source>
</evidence>
<keyword evidence="1" id="KW-0479">Metal-binding</keyword>
<evidence type="ECO:0000313" key="5">
    <source>
        <dbReference type="Proteomes" id="UP000646548"/>
    </source>
</evidence>
<feature type="region of interest" description="Disordered" evidence="2">
    <location>
        <begin position="287"/>
        <end position="332"/>
    </location>
</feature>
<feature type="region of interest" description="Disordered" evidence="2">
    <location>
        <begin position="113"/>
        <end position="235"/>
    </location>
</feature>
<feature type="compositionally biased region" description="Polar residues" evidence="2">
    <location>
        <begin position="191"/>
        <end position="201"/>
    </location>
</feature>
<evidence type="ECO:0000256" key="1">
    <source>
        <dbReference type="PROSITE-ProRule" id="PRU00042"/>
    </source>
</evidence>
<dbReference type="Proteomes" id="UP000646548">
    <property type="component" value="Unassembled WGS sequence"/>
</dbReference>
<proteinExistence type="predicted"/>
<feature type="domain" description="C2H2-type" evidence="3">
    <location>
        <begin position="274"/>
        <end position="302"/>
    </location>
</feature>
<name>A0A834CXA0_ORYME</name>
<dbReference type="SMART" id="SM00355">
    <property type="entry name" value="ZnF_C2H2"/>
    <property type="match status" value="4"/>
</dbReference>
<dbReference type="InterPro" id="IPR039882">
    <property type="entry name" value="ZN414"/>
</dbReference>
<organism evidence="4 5">
    <name type="scientific">Oryzias melastigma</name>
    <name type="common">Marine medaka</name>
    <dbReference type="NCBI Taxonomy" id="30732"/>
    <lineage>
        <taxon>Eukaryota</taxon>
        <taxon>Metazoa</taxon>
        <taxon>Chordata</taxon>
        <taxon>Craniata</taxon>
        <taxon>Vertebrata</taxon>
        <taxon>Euteleostomi</taxon>
        <taxon>Actinopterygii</taxon>
        <taxon>Neopterygii</taxon>
        <taxon>Teleostei</taxon>
        <taxon>Neoteleostei</taxon>
        <taxon>Acanthomorphata</taxon>
        <taxon>Ovalentaria</taxon>
        <taxon>Atherinomorphae</taxon>
        <taxon>Beloniformes</taxon>
        <taxon>Adrianichthyidae</taxon>
        <taxon>Oryziinae</taxon>
        <taxon>Oryzias</taxon>
    </lineage>
</organism>
<comment type="caution">
    <text evidence="4">The sequence shown here is derived from an EMBL/GenBank/DDBJ whole genome shotgun (WGS) entry which is preliminary data.</text>
</comment>
<dbReference type="Gene3D" id="3.30.160.60">
    <property type="entry name" value="Classic Zinc Finger"/>
    <property type="match status" value="1"/>
</dbReference>
<sequence length="332" mass="35912">MLSSVNSLPVSAENGNEGRLMRMDCPLSGCKRAYNDTMTLQNHVEEHRIPAESVNGKVLLCSSVGCSASFPSMQKLMEHTRIHHKPNIYFQCESCRTKLRSYRNLLGHLHTCSKVPRGKPKAAETAPPQPAPGVVKPAEQPSPQLESLSSPQLTSFESTVPAAASTDPPTLDPPVLPLQGMSSPKLPPAPLSTSSPVQSESYHLPPTLNPVTPKAAVDPSDLQSQVQTQTWTSETSHPVSLSAVSSHGSPAVWRKSQGLGCSRRVLWEHTRGRYTCVQCGHKATNRKDMSEHISSHHSLSKAAESRTSPPVLHAVAAPHKRSEETANSDAMK</sequence>